<dbReference type="Proteomes" id="UP001064048">
    <property type="component" value="Chromosome 14"/>
</dbReference>
<accession>A0ACC0J8R0</accession>
<gene>
    <name evidence="1" type="ORF">MSG28_008988</name>
</gene>
<dbReference type="EMBL" id="CM046114">
    <property type="protein sequence ID" value="KAI8420515.1"/>
    <property type="molecule type" value="Genomic_DNA"/>
</dbReference>
<evidence type="ECO:0000313" key="2">
    <source>
        <dbReference type="Proteomes" id="UP001064048"/>
    </source>
</evidence>
<protein>
    <submittedName>
        <fullName evidence="1">Uncharacterized protein</fullName>
    </submittedName>
</protein>
<evidence type="ECO:0000313" key="1">
    <source>
        <dbReference type="EMBL" id="KAI8420515.1"/>
    </source>
</evidence>
<proteinExistence type="predicted"/>
<comment type="caution">
    <text evidence="1">The sequence shown here is derived from an EMBL/GenBank/DDBJ whole genome shotgun (WGS) entry which is preliminary data.</text>
</comment>
<organism evidence="1 2">
    <name type="scientific">Choristoneura fumiferana</name>
    <name type="common">Spruce budworm moth</name>
    <name type="synonym">Archips fumiferana</name>
    <dbReference type="NCBI Taxonomy" id="7141"/>
    <lineage>
        <taxon>Eukaryota</taxon>
        <taxon>Metazoa</taxon>
        <taxon>Ecdysozoa</taxon>
        <taxon>Arthropoda</taxon>
        <taxon>Hexapoda</taxon>
        <taxon>Insecta</taxon>
        <taxon>Pterygota</taxon>
        <taxon>Neoptera</taxon>
        <taxon>Endopterygota</taxon>
        <taxon>Lepidoptera</taxon>
        <taxon>Glossata</taxon>
        <taxon>Ditrysia</taxon>
        <taxon>Tortricoidea</taxon>
        <taxon>Tortricidae</taxon>
        <taxon>Tortricinae</taxon>
        <taxon>Choristoneura</taxon>
    </lineage>
</organism>
<name>A0ACC0J8R0_CHOFU</name>
<keyword evidence="2" id="KW-1185">Reference proteome</keyword>
<reference evidence="1 2" key="1">
    <citation type="journal article" date="2022" name="Genome Biol. Evol.">
        <title>The Spruce Budworm Genome: Reconstructing the Evolutionary History of Antifreeze Proteins.</title>
        <authorList>
            <person name="Beliveau C."/>
            <person name="Gagne P."/>
            <person name="Picq S."/>
            <person name="Vernygora O."/>
            <person name="Keeling C.I."/>
            <person name="Pinkney K."/>
            <person name="Doucet D."/>
            <person name="Wen F."/>
            <person name="Johnston J.S."/>
            <person name="Maaroufi H."/>
            <person name="Boyle B."/>
            <person name="Laroche J."/>
            <person name="Dewar K."/>
            <person name="Juretic N."/>
            <person name="Blackburn G."/>
            <person name="Nisole A."/>
            <person name="Brunet B."/>
            <person name="Brandao M."/>
            <person name="Lumley L."/>
            <person name="Duan J."/>
            <person name="Quan G."/>
            <person name="Lucarotti C.J."/>
            <person name="Roe A.D."/>
            <person name="Sperling F.A.H."/>
            <person name="Levesque R.C."/>
            <person name="Cusson M."/>
        </authorList>
    </citation>
    <scope>NUCLEOTIDE SEQUENCE [LARGE SCALE GENOMIC DNA]</scope>
    <source>
        <strain evidence="1">Glfc:IPQL:Cfum</strain>
    </source>
</reference>
<sequence>MSDYKIILIFILIIFTFSHGNFNKKIHNKVKELRRRSIKIYGEPKGKGKQWDVGKGQLEYPHGTQQKAVIASLWSSYYDCCARQLDSVTAHGSLPSQAVVAYQGAVARLPCMCVSPAERASWEYSKSIKNLSFTPLEDKDTIVEERDALLIYNAATDDAGVYSCQIGSSVSGLVLLEVVDDDYNVVKPETSHGPYASPPRTLDNQGLTVFSSWAPWSECSTCGGVGRRRRYGMCYVKIAENKADNGTNKGEQLLTEDTKIFEDFPGGLPCRSENLPASLLSIPEVRGRRNEIMMGLCKIPCKNTSKQDLDVFLTQRPSIARNIVFARAGQTVKLQCPGTTLVDQPPSWRVLGARAAARALAAGSGGRASIDARDRLVLAPAVPADTDVYRPVSNSTIGSK</sequence>